<evidence type="ECO:0000256" key="1">
    <source>
        <dbReference type="SAM" id="MobiDB-lite"/>
    </source>
</evidence>
<evidence type="ECO:0000313" key="2">
    <source>
        <dbReference type="EMBL" id="AXM07950.1"/>
    </source>
</evidence>
<dbReference type="AlphaFoldDB" id="A0AAD0QPY4"/>
<organism evidence="2 3">
    <name type="scientific">Cutibacterium acnes</name>
    <name type="common">Propionibacterium acnes</name>
    <dbReference type="NCBI Taxonomy" id="1747"/>
    <lineage>
        <taxon>Bacteria</taxon>
        <taxon>Bacillati</taxon>
        <taxon>Actinomycetota</taxon>
        <taxon>Actinomycetes</taxon>
        <taxon>Propionibacteriales</taxon>
        <taxon>Propionibacteriaceae</taxon>
        <taxon>Cutibacterium</taxon>
    </lineage>
</organism>
<accession>A0AAD0QPY4</accession>
<dbReference type="Proteomes" id="UP000256621">
    <property type="component" value="Chromosome"/>
</dbReference>
<proteinExistence type="predicted"/>
<protein>
    <submittedName>
        <fullName evidence="2">Uncharacterized protein</fullName>
    </submittedName>
</protein>
<name>A0AAD0QPY4_CUTAC</name>
<gene>
    <name evidence="2" type="ORF">DXN06_03755</name>
</gene>
<evidence type="ECO:0000313" key="3">
    <source>
        <dbReference type="Proteomes" id="UP000256621"/>
    </source>
</evidence>
<feature type="region of interest" description="Disordered" evidence="1">
    <location>
        <begin position="35"/>
        <end position="76"/>
    </location>
</feature>
<dbReference type="EMBL" id="CP031442">
    <property type="protein sequence ID" value="AXM07950.1"/>
    <property type="molecule type" value="Genomic_DNA"/>
</dbReference>
<reference evidence="2 3" key="1">
    <citation type="submission" date="2018-08" db="EMBL/GenBank/DDBJ databases">
        <title>Genome sequencing of Cutibacterium acnes KCOM 1315.</title>
        <authorList>
            <person name="Kook J.-K."/>
            <person name="Park S.-N."/>
            <person name="Lim Y.K."/>
        </authorList>
    </citation>
    <scope>NUCLEOTIDE SEQUENCE [LARGE SCALE GENOMIC DNA]</scope>
    <source>
        <strain evidence="2 3">KCOM 1315</strain>
    </source>
</reference>
<feature type="compositionally biased region" description="Basic and acidic residues" evidence="1">
    <location>
        <begin position="58"/>
        <end position="67"/>
    </location>
</feature>
<sequence>MPIEVDHLGGARLRYYEIIHARSPYEPRICSITRSSRGSSETLGRFGMGRPGKRRRPSRNEGRRNDRGIPAISHLP</sequence>